<keyword evidence="2 8" id="KW-0813">Transport</keyword>
<dbReference type="PROSITE" id="PS52016">
    <property type="entry name" value="TONB_DEPENDENT_REC_3"/>
    <property type="match status" value="1"/>
</dbReference>
<keyword evidence="3 8" id="KW-1134">Transmembrane beta strand</keyword>
<dbReference type="NCBIfam" id="TIGR04057">
    <property type="entry name" value="SusC_RagA_signa"/>
    <property type="match status" value="1"/>
</dbReference>
<dbReference type="InterPro" id="IPR037066">
    <property type="entry name" value="Plug_dom_sf"/>
</dbReference>
<keyword evidence="4 8" id="KW-0812">Transmembrane</keyword>
<dbReference type="Gene3D" id="2.40.170.20">
    <property type="entry name" value="TonB-dependent receptor, beta-barrel domain"/>
    <property type="match status" value="1"/>
</dbReference>
<comment type="similarity">
    <text evidence="8 9">Belongs to the TonB-dependent receptor family.</text>
</comment>
<dbReference type="FunFam" id="2.170.130.10:FF:000008">
    <property type="entry name" value="SusC/RagA family TonB-linked outer membrane protein"/>
    <property type="match status" value="1"/>
</dbReference>
<name>A0A3N0ESG1_SINP1</name>
<dbReference type="AlphaFoldDB" id="A0A3N0ESG1"/>
<dbReference type="SUPFAM" id="SSF56935">
    <property type="entry name" value="Porins"/>
    <property type="match status" value="1"/>
</dbReference>
<dbReference type="Gene3D" id="2.60.40.1120">
    <property type="entry name" value="Carboxypeptidase-like, regulatory domain"/>
    <property type="match status" value="1"/>
</dbReference>
<dbReference type="OrthoDB" id="9768177at2"/>
<dbReference type="Pfam" id="PF13715">
    <property type="entry name" value="CarbopepD_reg_2"/>
    <property type="match status" value="1"/>
</dbReference>
<dbReference type="Proteomes" id="UP000267469">
    <property type="component" value="Unassembled WGS sequence"/>
</dbReference>
<dbReference type="InterPro" id="IPR023996">
    <property type="entry name" value="TonB-dep_OMP_SusC/RagA"/>
</dbReference>
<evidence type="ECO:0000259" key="10">
    <source>
        <dbReference type="Pfam" id="PF00593"/>
    </source>
</evidence>
<keyword evidence="7 8" id="KW-0998">Cell outer membrane</keyword>
<dbReference type="InterPro" id="IPR012910">
    <property type="entry name" value="Plug_dom"/>
</dbReference>
<dbReference type="Pfam" id="PF07715">
    <property type="entry name" value="Plug"/>
    <property type="match status" value="1"/>
</dbReference>
<evidence type="ECO:0000256" key="8">
    <source>
        <dbReference type="PROSITE-ProRule" id="PRU01360"/>
    </source>
</evidence>
<evidence type="ECO:0000256" key="1">
    <source>
        <dbReference type="ARBA" id="ARBA00004571"/>
    </source>
</evidence>
<evidence type="ECO:0000313" key="13">
    <source>
        <dbReference type="Proteomes" id="UP000267469"/>
    </source>
</evidence>
<evidence type="ECO:0000256" key="5">
    <source>
        <dbReference type="ARBA" id="ARBA00023077"/>
    </source>
</evidence>
<dbReference type="InterPro" id="IPR036942">
    <property type="entry name" value="Beta-barrel_TonB_sf"/>
</dbReference>
<evidence type="ECO:0000259" key="11">
    <source>
        <dbReference type="Pfam" id="PF07715"/>
    </source>
</evidence>
<feature type="domain" description="TonB-dependent receptor-like beta-barrel" evidence="10">
    <location>
        <begin position="517"/>
        <end position="1074"/>
    </location>
</feature>
<dbReference type="SUPFAM" id="SSF49464">
    <property type="entry name" value="Carboxypeptidase regulatory domain-like"/>
    <property type="match status" value="1"/>
</dbReference>
<evidence type="ECO:0000256" key="3">
    <source>
        <dbReference type="ARBA" id="ARBA00022452"/>
    </source>
</evidence>
<evidence type="ECO:0000256" key="2">
    <source>
        <dbReference type="ARBA" id="ARBA00022448"/>
    </source>
</evidence>
<dbReference type="InterPro" id="IPR039426">
    <property type="entry name" value="TonB-dep_rcpt-like"/>
</dbReference>
<evidence type="ECO:0000256" key="9">
    <source>
        <dbReference type="RuleBase" id="RU003357"/>
    </source>
</evidence>
<evidence type="ECO:0000313" key="12">
    <source>
        <dbReference type="EMBL" id="RNL90712.1"/>
    </source>
</evidence>
<dbReference type="GO" id="GO:0009279">
    <property type="term" value="C:cell outer membrane"/>
    <property type="evidence" value="ECO:0007669"/>
    <property type="project" value="UniProtKB-SubCell"/>
</dbReference>
<dbReference type="InterPro" id="IPR023997">
    <property type="entry name" value="TonB-dep_OMP_SusC/RagA_CS"/>
</dbReference>
<comment type="caution">
    <text evidence="12">The sequence shown here is derived from an EMBL/GenBank/DDBJ whole genome shotgun (WGS) entry which is preliminary data.</text>
</comment>
<dbReference type="EMBL" id="RJTM01000029">
    <property type="protein sequence ID" value="RNL90712.1"/>
    <property type="molecule type" value="Genomic_DNA"/>
</dbReference>
<comment type="subcellular location">
    <subcellularLocation>
        <location evidence="1 8">Cell outer membrane</location>
        <topology evidence="1 8">Multi-pass membrane protein</topology>
    </subcellularLocation>
</comment>
<dbReference type="InterPro" id="IPR008969">
    <property type="entry name" value="CarboxyPept-like_regulatory"/>
</dbReference>
<dbReference type="Pfam" id="PF00593">
    <property type="entry name" value="TonB_dep_Rec_b-barrel"/>
    <property type="match status" value="1"/>
</dbReference>
<dbReference type="Gene3D" id="2.170.130.10">
    <property type="entry name" value="TonB-dependent receptor, plug domain"/>
    <property type="match status" value="1"/>
</dbReference>
<accession>A0A3N0ESG1</accession>
<keyword evidence="12" id="KW-0675">Receptor</keyword>
<gene>
    <name evidence="12" type="ORF">ED312_05940</name>
</gene>
<keyword evidence="6 8" id="KW-0472">Membrane</keyword>
<protein>
    <submittedName>
        <fullName evidence="12">TonB-dependent receptor</fullName>
    </submittedName>
</protein>
<proteinExistence type="inferred from homology"/>
<dbReference type="InterPro" id="IPR000531">
    <property type="entry name" value="Beta-barrel_TonB"/>
</dbReference>
<keyword evidence="13" id="KW-1185">Reference proteome</keyword>
<reference evidence="12 13" key="1">
    <citation type="submission" date="2018-10" db="EMBL/GenBank/DDBJ databases">
        <title>Sinomicrobium pectinilyticum sp. nov., a pectinase-producing bacterium isolated from alkaline and saline soil, and emended description of the genus Sinomicrobium.</title>
        <authorList>
            <person name="Cheng B."/>
            <person name="Li C."/>
            <person name="Lai Q."/>
            <person name="Du M."/>
            <person name="Shao Z."/>
            <person name="Xu P."/>
            <person name="Yang C."/>
        </authorList>
    </citation>
    <scope>NUCLEOTIDE SEQUENCE [LARGE SCALE GENOMIC DNA]</scope>
    <source>
        <strain evidence="12 13">5DNS001</strain>
    </source>
</reference>
<evidence type="ECO:0000256" key="6">
    <source>
        <dbReference type="ARBA" id="ARBA00023136"/>
    </source>
</evidence>
<dbReference type="RefSeq" id="WP_123215089.1">
    <property type="nucleotide sequence ID" value="NZ_RJTM01000029.1"/>
</dbReference>
<feature type="domain" description="TonB-dependent receptor plug" evidence="11">
    <location>
        <begin position="220"/>
        <end position="340"/>
    </location>
</feature>
<evidence type="ECO:0000256" key="7">
    <source>
        <dbReference type="ARBA" id="ARBA00023237"/>
    </source>
</evidence>
<organism evidence="12 13">
    <name type="scientific">Sinomicrobium pectinilyticum</name>
    <dbReference type="NCBI Taxonomy" id="1084421"/>
    <lineage>
        <taxon>Bacteria</taxon>
        <taxon>Pseudomonadati</taxon>
        <taxon>Bacteroidota</taxon>
        <taxon>Flavobacteriia</taxon>
        <taxon>Flavobacteriales</taxon>
        <taxon>Flavobacteriaceae</taxon>
        <taxon>Sinomicrobium</taxon>
    </lineage>
</organism>
<evidence type="ECO:0000256" key="4">
    <source>
        <dbReference type="ARBA" id="ARBA00022692"/>
    </source>
</evidence>
<dbReference type="NCBIfam" id="TIGR04056">
    <property type="entry name" value="OMP_RagA_SusC"/>
    <property type="match status" value="1"/>
</dbReference>
<keyword evidence="5 9" id="KW-0798">TonB box</keyword>
<sequence length="1117" mass="124054">MNSLTGKQLLRVTFHVFCYLLIFTLLNPILAAEIKGQNLGDVNVNLSVRKASVTDILKDVEAQTEFRFVYDRKVNTIEKRFDIDREKISLLEILDLITKNTGLAYRRIDQYISIGMTGTAAGGNTPAFQTVTGTVTDENGQPLPGATVVEKGTSRGTSADFDGNFTITPSSPDAILQISYMGYATREEPLNGRTSLTISLQPDNELLDEVVVIGYGQQERREVTSAISSFKPTEENARPVLGPDQVMQGRMPGVYISAGAGTPGSDVRVSIRGIGSLSGQNEPLYVIDGIPLVKHNAAMYDMGESMNPLAELNPNDIESIEVLKDAASAAIYGSRATNGVVIITTKSGKAGQSKLDISMRSGMQYLPNLDKLKMAGSDLYLEVLNEAVNNYNKQYGYVPGDSGFVRYYENPYPGLPDTDWLDLVLRHAFVNDVNLSFSGGTERTKLYLSGGYLDQEGVVKTNKFRKYTAKVNVTHKPLDWLEVGTNSSMSFTRNNRIPNGEFGSAIMLRSVGQRPFDRPYKPNGDYYVGGTEELRYHNNLQILNEQDAQLDNYRYLGNFYADFKFSPSFSLKSSFGADIIHTEDFLYYTETHPYGAGEGRILDRRRTIRNLLAENTLHFNKTFGNLKINALAGHSFQKVTTSTSYIDGRGFPSPSFDVISVASEIADASTGFGESALESYYSRVNLSWADKYLLSMSIRTDGSSKFSSEKRYGAFPSVSAGWNISEESFWTSDRTDLKLRASFGATGNQDGIGSYAYQALMSGGANYSNNSGIAISTYGNPDLTWETAEQFNVGTDLSFFRGKLNFTADYFIKNTKNLLYSMPIHATSGFSSITSNIGSMRNNGLELSFNINHSLGPVTWTSDFNISFIRNRLTSLLGDEALLIGANRTLQVGEEVGSFYMYKMLGIFQSDDEVPEQQYEQGVRAGDVHYEDVNGDGIINVDDRQIIGSSNPDYFGGWSNMFRYKGFDLNVFFTYSYGNDIYATWRKTTDRIGYGDQGFREEVALKRWTGPGTSNEVPRAIHGNNHNLDNSSRFLEDGSFIRLRSLTLGYSLPKPLLEKLGMSRLRLYLQGDNLHLWTNYSGIDPEVSKNFDARFMSDDNMNLPQPRTISLGINATF</sequence>